<keyword evidence="4 5" id="KW-0378">Hydrolase</keyword>
<name>A0A1W1Y0U7_9NEIS</name>
<evidence type="ECO:0000313" key="7">
    <source>
        <dbReference type="EMBL" id="SMC29776.1"/>
    </source>
</evidence>
<evidence type="ECO:0000256" key="2">
    <source>
        <dbReference type="ARBA" id="ARBA00022490"/>
    </source>
</evidence>
<comment type="pathway">
    <text evidence="5">Cofactor biosynthesis; biotin biosynthesis.</text>
</comment>
<dbReference type="SUPFAM" id="SSF53474">
    <property type="entry name" value="alpha/beta-Hydrolases"/>
    <property type="match status" value="1"/>
</dbReference>
<evidence type="ECO:0000259" key="6">
    <source>
        <dbReference type="Pfam" id="PF00561"/>
    </source>
</evidence>
<feature type="domain" description="AB hydrolase-1" evidence="6">
    <location>
        <begin position="14"/>
        <end position="240"/>
    </location>
</feature>
<gene>
    <name evidence="5" type="primary">bioH</name>
    <name evidence="7" type="ORF">SAMN02745857_04117</name>
</gene>
<dbReference type="OrthoDB" id="9798888at2"/>
<dbReference type="STRING" id="1121001.SAMN02745857_04117"/>
<evidence type="ECO:0000256" key="5">
    <source>
        <dbReference type="HAMAP-Rule" id="MF_01260"/>
    </source>
</evidence>
<dbReference type="HAMAP" id="MF_01260">
    <property type="entry name" value="Carboxylester"/>
    <property type="match status" value="1"/>
</dbReference>
<dbReference type="EMBL" id="FWXD01000044">
    <property type="protein sequence ID" value="SMC29776.1"/>
    <property type="molecule type" value="Genomic_DNA"/>
</dbReference>
<feature type="binding site" evidence="5">
    <location>
        <begin position="80"/>
        <end position="81"/>
    </location>
    <ligand>
        <name>substrate</name>
    </ligand>
</feature>
<keyword evidence="1 5" id="KW-0719">Serine esterase</keyword>
<accession>A0A1W1Y0U7</accession>
<evidence type="ECO:0000256" key="3">
    <source>
        <dbReference type="ARBA" id="ARBA00022756"/>
    </source>
</evidence>
<dbReference type="GO" id="GO:0090499">
    <property type="term" value="F:pimelyl-[acyl-carrier protein] methyl ester esterase activity"/>
    <property type="evidence" value="ECO:0007669"/>
    <property type="project" value="UniProtKB-EC"/>
</dbReference>
<feature type="active site" description="Nucleophile" evidence="5">
    <location>
        <position position="80"/>
    </location>
</feature>
<comment type="subunit">
    <text evidence="5">Monomer.</text>
</comment>
<evidence type="ECO:0000313" key="8">
    <source>
        <dbReference type="Proteomes" id="UP000192761"/>
    </source>
</evidence>
<dbReference type="AlphaFoldDB" id="A0A1W1Y0U7"/>
<evidence type="ECO:0000256" key="1">
    <source>
        <dbReference type="ARBA" id="ARBA00022487"/>
    </source>
</evidence>
<feature type="binding site" evidence="5">
    <location>
        <begin position="142"/>
        <end position="146"/>
    </location>
    <ligand>
        <name>substrate</name>
    </ligand>
</feature>
<comment type="catalytic activity">
    <reaction evidence="5">
        <text>6-carboxyhexanoyl-[ACP] methyl ester + H2O = 6-carboxyhexanoyl-[ACP] + methanol + H(+)</text>
        <dbReference type="Rhea" id="RHEA:42700"/>
        <dbReference type="Rhea" id="RHEA-COMP:9955"/>
        <dbReference type="Rhea" id="RHEA-COMP:10186"/>
        <dbReference type="ChEBI" id="CHEBI:15377"/>
        <dbReference type="ChEBI" id="CHEBI:15378"/>
        <dbReference type="ChEBI" id="CHEBI:17790"/>
        <dbReference type="ChEBI" id="CHEBI:78846"/>
        <dbReference type="ChEBI" id="CHEBI:82735"/>
        <dbReference type="EC" id="3.1.1.85"/>
    </reaction>
</comment>
<feature type="binding site" evidence="5">
    <location>
        <position position="20"/>
    </location>
    <ligand>
        <name>substrate</name>
    </ligand>
</feature>
<proteinExistence type="inferred from homology"/>
<feature type="binding site" evidence="5">
    <location>
        <position position="234"/>
    </location>
    <ligand>
        <name>substrate</name>
    </ligand>
</feature>
<feature type="active site" evidence="5">
    <location>
        <position position="234"/>
    </location>
</feature>
<dbReference type="RefSeq" id="WP_084093028.1">
    <property type="nucleotide sequence ID" value="NZ_FWXD01000044.1"/>
</dbReference>
<sequence length="255" mass="27898">MSLYFDTVGRGEDVVWLHGWAMNGTVWRQTAAALADDFCHQLVDLPGHGRSAPLAGLTLEGMVDALEATFPNPVHVVGWSLGGAVATSWALRRPDQVRSLTLVASSPCFAQRDDWQPAMPMRTLQQFAASLGDDWQGTLRRFINLQTLGSPSAREQSKTLLAELLLHGEPDQAALREGLDILRDTDLRTRIAELDVPLLLQFGDKDTLSPLGAGDWLAQQRPDAQYVVHKGAAHVPFLSHADDFIAAQRAFLSAI</sequence>
<dbReference type="Pfam" id="PF00561">
    <property type="entry name" value="Abhydrolase_1"/>
    <property type="match status" value="1"/>
</dbReference>
<dbReference type="InterPro" id="IPR000073">
    <property type="entry name" value="AB_hydrolase_1"/>
</dbReference>
<organism evidence="7 8">
    <name type="scientific">Andreprevotia lacus DSM 23236</name>
    <dbReference type="NCBI Taxonomy" id="1121001"/>
    <lineage>
        <taxon>Bacteria</taxon>
        <taxon>Pseudomonadati</taxon>
        <taxon>Pseudomonadota</taxon>
        <taxon>Betaproteobacteria</taxon>
        <taxon>Neisseriales</taxon>
        <taxon>Chitinibacteraceae</taxon>
        <taxon>Andreprevotia</taxon>
    </lineage>
</organism>
<feature type="active site" evidence="5">
    <location>
        <position position="206"/>
    </location>
</feature>
<dbReference type="NCBIfam" id="TIGR01738">
    <property type="entry name" value="bioH"/>
    <property type="match status" value="1"/>
</dbReference>
<dbReference type="EC" id="3.1.1.85" evidence="5"/>
<comment type="function">
    <text evidence="5">The physiological role of BioH is to remove the methyl group introduced by BioC when the pimeloyl moiety is complete. It allows to synthesize pimeloyl-ACP via the fatty acid synthetic pathway through the hydrolysis of the ester bonds of pimeloyl-ACP esters.</text>
</comment>
<dbReference type="PANTHER" id="PTHR43194">
    <property type="entry name" value="HYDROLASE ALPHA/BETA FOLD FAMILY"/>
    <property type="match status" value="1"/>
</dbReference>
<comment type="similarity">
    <text evidence="5">Belongs to the AB hydrolase superfamily. Carboxylesterase BioH family.</text>
</comment>
<dbReference type="InterPro" id="IPR010076">
    <property type="entry name" value="BioH"/>
</dbReference>
<keyword evidence="2 5" id="KW-0963">Cytoplasm</keyword>
<dbReference type="Proteomes" id="UP000192761">
    <property type="component" value="Unassembled WGS sequence"/>
</dbReference>
<dbReference type="InterPro" id="IPR050228">
    <property type="entry name" value="Carboxylesterase_BioH"/>
</dbReference>
<keyword evidence="3 5" id="KW-0093">Biotin biosynthesis</keyword>
<dbReference type="UniPathway" id="UPA00078"/>
<dbReference type="GO" id="GO:0005737">
    <property type="term" value="C:cytoplasm"/>
    <property type="evidence" value="ECO:0007669"/>
    <property type="project" value="UniProtKB-SubCell"/>
</dbReference>
<dbReference type="GO" id="GO:0009102">
    <property type="term" value="P:biotin biosynthetic process"/>
    <property type="evidence" value="ECO:0007669"/>
    <property type="project" value="UniProtKB-UniRule"/>
</dbReference>
<dbReference type="InterPro" id="IPR029058">
    <property type="entry name" value="AB_hydrolase_fold"/>
</dbReference>
<evidence type="ECO:0000256" key="4">
    <source>
        <dbReference type="ARBA" id="ARBA00022801"/>
    </source>
</evidence>
<dbReference type="PANTHER" id="PTHR43194:SF5">
    <property type="entry name" value="PIMELOYL-[ACYL-CARRIER PROTEIN] METHYL ESTER ESTERASE"/>
    <property type="match status" value="1"/>
</dbReference>
<keyword evidence="8" id="KW-1185">Reference proteome</keyword>
<comment type="subcellular location">
    <subcellularLocation>
        <location evidence="5">Cytoplasm</location>
    </subcellularLocation>
</comment>
<reference evidence="7 8" key="1">
    <citation type="submission" date="2017-04" db="EMBL/GenBank/DDBJ databases">
        <authorList>
            <person name="Afonso C.L."/>
            <person name="Miller P.J."/>
            <person name="Scott M.A."/>
            <person name="Spackman E."/>
            <person name="Goraichik I."/>
            <person name="Dimitrov K.M."/>
            <person name="Suarez D.L."/>
            <person name="Swayne D.E."/>
        </authorList>
    </citation>
    <scope>NUCLEOTIDE SEQUENCE [LARGE SCALE GENOMIC DNA]</scope>
    <source>
        <strain evidence="7 8">DSM 23236</strain>
    </source>
</reference>
<protein>
    <recommendedName>
        <fullName evidence="5">Pimeloyl-[acyl-carrier protein] methyl ester esterase</fullName>
        <ecNumber evidence="5">3.1.1.85</ecNumber>
    </recommendedName>
    <alternativeName>
        <fullName evidence="5">Biotin synthesis protein BioH</fullName>
    </alternativeName>
    <alternativeName>
        <fullName evidence="5">Carboxylesterase BioH</fullName>
    </alternativeName>
</protein>
<dbReference type="Gene3D" id="3.40.50.1820">
    <property type="entry name" value="alpha/beta hydrolase"/>
    <property type="match status" value="1"/>
</dbReference>